<dbReference type="AlphaFoldDB" id="A0AA87RBV3"/>
<name>A0AA87RBV3_9MICO</name>
<dbReference type="Proteomes" id="UP000321749">
    <property type="component" value="Unassembled WGS sequence"/>
</dbReference>
<dbReference type="InterPro" id="IPR009057">
    <property type="entry name" value="Homeodomain-like_sf"/>
</dbReference>
<keyword evidence="1" id="KW-0805">Transcription regulation</keyword>
<dbReference type="InterPro" id="IPR001647">
    <property type="entry name" value="HTH_TetR"/>
</dbReference>
<dbReference type="InterPro" id="IPR050109">
    <property type="entry name" value="HTH-type_TetR-like_transc_reg"/>
</dbReference>
<evidence type="ECO:0000256" key="1">
    <source>
        <dbReference type="ARBA" id="ARBA00023015"/>
    </source>
</evidence>
<evidence type="ECO:0000256" key="4">
    <source>
        <dbReference type="PROSITE-ProRule" id="PRU00335"/>
    </source>
</evidence>
<dbReference type="PANTHER" id="PTHR30055:SF234">
    <property type="entry name" value="HTH-TYPE TRANSCRIPTIONAL REGULATOR BETI"/>
    <property type="match status" value="1"/>
</dbReference>
<sequence>MSEQQAVRRADAQRNIERILDAAAVRLSRDPDASVAAIAAEAGLGRVTVYGHFPTRGALVAAVVERAIAEGDAALEAVDLTGDPRAALVRLIEQSWLSLQQIGALSAAAASALPPERLLALHERPAARVERLLERGQRDGVFRADLPLPWLTGTLHRAIHGAAGEIDARRMTADDAPELIAATVLAALTPPGGTVPAVHDWRHP</sequence>
<accession>A0AA87RBV3</accession>
<dbReference type="GO" id="GO:0003700">
    <property type="term" value="F:DNA-binding transcription factor activity"/>
    <property type="evidence" value="ECO:0007669"/>
    <property type="project" value="TreeGrafter"/>
</dbReference>
<evidence type="ECO:0000313" key="7">
    <source>
        <dbReference type="Proteomes" id="UP000321749"/>
    </source>
</evidence>
<evidence type="ECO:0000256" key="3">
    <source>
        <dbReference type="ARBA" id="ARBA00023163"/>
    </source>
</evidence>
<dbReference type="Gene3D" id="1.10.357.10">
    <property type="entry name" value="Tetracycline Repressor, domain 2"/>
    <property type="match status" value="1"/>
</dbReference>
<keyword evidence="7" id="KW-1185">Reference proteome</keyword>
<reference evidence="6 7" key="1">
    <citation type="submission" date="2019-07" db="EMBL/GenBank/DDBJ databases">
        <title>Whole genome shotgun sequence of Agrococcus baldri NBRC 103055.</title>
        <authorList>
            <person name="Hosoyama A."/>
            <person name="Uohara A."/>
            <person name="Ohji S."/>
            <person name="Ichikawa N."/>
        </authorList>
    </citation>
    <scope>NUCLEOTIDE SEQUENCE [LARGE SCALE GENOMIC DNA]</scope>
    <source>
        <strain evidence="6 7">NBRC 103055</strain>
    </source>
</reference>
<comment type="caution">
    <text evidence="6">The sequence shown here is derived from an EMBL/GenBank/DDBJ whole genome shotgun (WGS) entry which is preliminary data.</text>
</comment>
<keyword evidence="3" id="KW-0804">Transcription</keyword>
<dbReference type="PANTHER" id="PTHR30055">
    <property type="entry name" value="HTH-TYPE TRANSCRIPTIONAL REGULATOR RUTR"/>
    <property type="match status" value="1"/>
</dbReference>
<protein>
    <submittedName>
        <fullName evidence="6">TetR family transcriptional regulator</fullName>
    </submittedName>
</protein>
<dbReference type="RefSeq" id="WP_146794281.1">
    <property type="nucleotide sequence ID" value="NZ_BJUU01000008.1"/>
</dbReference>
<dbReference type="EMBL" id="BJUU01000008">
    <property type="protein sequence ID" value="GEK80209.1"/>
    <property type="molecule type" value="Genomic_DNA"/>
</dbReference>
<dbReference type="SUPFAM" id="SSF48498">
    <property type="entry name" value="Tetracyclin repressor-like, C-terminal domain"/>
    <property type="match status" value="1"/>
</dbReference>
<dbReference type="PROSITE" id="PS50977">
    <property type="entry name" value="HTH_TETR_2"/>
    <property type="match status" value="1"/>
</dbReference>
<feature type="domain" description="HTH tetR-type" evidence="5">
    <location>
        <begin position="13"/>
        <end position="71"/>
    </location>
</feature>
<evidence type="ECO:0000259" key="5">
    <source>
        <dbReference type="PROSITE" id="PS50977"/>
    </source>
</evidence>
<keyword evidence="2 4" id="KW-0238">DNA-binding</keyword>
<proteinExistence type="predicted"/>
<evidence type="ECO:0000256" key="2">
    <source>
        <dbReference type="ARBA" id="ARBA00023125"/>
    </source>
</evidence>
<dbReference type="SUPFAM" id="SSF46689">
    <property type="entry name" value="Homeodomain-like"/>
    <property type="match status" value="1"/>
</dbReference>
<evidence type="ECO:0000313" key="6">
    <source>
        <dbReference type="EMBL" id="GEK80209.1"/>
    </source>
</evidence>
<organism evidence="6 7">
    <name type="scientific">Agrococcus baldri</name>
    <dbReference type="NCBI Taxonomy" id="153730"/>
    <lineage>
        <taxon>Bacteria</taxon>
        <taxon>Bacillati</taxon>
        <taxon>Actinomycetota</taxon>
        <taxon>Actinomycetes</taxon>
        <taxon>Micrococcales</taxon>
        <taxon>Microbacteriaceae</taxon>
        <taxon>Agrococcus</taxon>
    </lineage>
</organism>
<dbReference type="InterPro" id="IPR036271">
    <property type="entry name" value="Tet_transcr_reg_TetR-rel_C_sf"/>
</dbReference>
<dbReference type="GO" id="GO:0000976">
    <property type="term" value="F:transcription cis-regulatory region binding"/>
    <property type="evidence" value="ECO:0007669"/>
    <property type="project" value="TreeGrafter"/>
</dbReference>
<gene>
    <name evidence="6" type="ORF">ABA31_15600</name>
</gene>
<feature type="DNA-binding region" description="H-T-H motif" evidence="4">
    <location>
        <begin position="34"/>
        <end position="53"/>
    </location>
</feature>
<dbReference type="Pfam" id="PF00440">
    <property type="entry name" value="TetR_N"/>
    <property type="match status" value="1"/>
</dbReference>